<dbReference type="Proteomes" id="UP000007174">
    <property type="component" value="Unassembled WGS sequence"/>
</dbReference>
<accession>H1VP10</accession>
<dbReference type="AlphaFoldDB" id="H1VP10"/>
<name>H1VP10_COLHI</name>
<dbReference type="EMBL" id="CACQ02005059">
    <property type="protein sequence ID" value="CCF41964.1"/>
    <property type="molecule type" value="Genomic_DNA"/>
</dbReference>
<proteinExistence type="predicted"/>
<evidence type="ECO:0000256" key="1">
    <source>
        <dbReference type="SAM" id="SignalP"/>
    </source>
</evidence>
<reference evidence="3" key="1">
    <citation type="journal article" date="2012" name="Nat. Genet.">
        <title>Lifestyle transitions in plant pathogenic Colletotrichum fungi deciphered by genome and transcriptome analyses.</title>
        <authorList>
            <person name="O'Connell R.J."/>
            <person name="Thon M.R."/>
            <person name="Hacquard S."/>
            <person name="Amyotte S.G."/>
            <person name="Kleemann J."/>
            <person name="Torres M.F."/>
            <person name="Damm U."/>
            <person name="Buiate E.A."/>
            <person name="Epstein L."/>
            <person name="Alkan N."/>
            <person name="Altmueller J."/>
            <person name="Alvarado-Balderrama L."/>
            <person name="Bauser C.A."/>
            <person name="Becker C."/>
            <person name="Birren B.W."/>
            <person name="Chen Z."/>
            <person name="Choi J."/>
            <person name="Crouch J.A."/>
            <person name="Duvick J.P."/>
            <person name="Farman M.A."/>
            <person name="Gan P."/>
            <person name="Heiman D."/>
            <person name="Henrissat B."/>
            <person name="Howard R.J."/>
            <person name="Kabbage M."/>
            <person name="Koch C."/>
            <person name="Kracher B."/>
            <person name="Kubo Y."/>
            <person name="Law A.D."/>
            <person name="Lebrun M.-H."/>
            <person name="Lee Y.-H."/>
            <person name="Miyara I."/>
            <person name="Moore N."/>
            <person name="Neumann U."/>
            <person name="Nordstroem K."/>
            <person name="Panaccione D.G."/>
            <person name="Panstruga R."/>
            <person name="Place M."/>
            <person name="Proctor R.H."/>
            <person name="Prusky D."/>
            <person name="Rech G."/>
            <person name="Reinhardt R."/>
            <person name="Rollins J.A."/>
            <person name="Rounsley S."/>
            <person name="Schardl C.L."/>
            <person name="Schwartz D.C."/>
            <person name="Shenoy N."/>
            <person name="Shirasu K."/>
            <person name="Sikhakolli U.R."/>
            <person name="Stueber K."/>
            <person name="Sukno S.A."/>
            <person name="Sweigard J.A."/>
            <person name="Takano Y."/>
            <person name="Takahara H."/>
            <person name="Trail F."/>
            <person name="van der Does H.C."/>
            <person name="Voll L.M."/>
            <person name="Will I."/>
            <person name="Young S."/>
            <person name="Zeng Q."/>
            <person name="Zhang J."/>
            <person name="Zhou S."/>
            <person name="Dickman M.B."/>
            <person name="Schulze-Lefert P."/>
            <person name="Ver Loren van Themaat E."/>
            <person name="Ma L.-J."/>
            <person name="Vaillancourt L.J."/>
        </authorList>
    </citation>
    <scope>NUCLEOTIDE SEQUENCE [LARGE SCALE GENOMIC DNA]</scope>
    <source>
        <strain evidence="3">IMI 349063</strain>
    </source>
</reference>
<sequence length="118" mass="13314">MLLLVSVAFSIIFILYPDDLRLASSPRRYLATPAAARSKATVRVAILSIRIGRIDHSIEQLLIPEHAWCAPELVFFQHQQHGKRRHFTGLTLNLARAPKPGRQAPVLDATVRQDVLER</sequence>
<keyword evidence="1" id="KW-0732">Signal</keyword>
<organism evidence="2 3">
    <name type="scientific">Colletotrichum higginsianum (strain IMI 349063)</name>
    <name type="common">Crucifer anthracnose fungus</name>
    <dbReference type="NCBI Taxonomy" id="759273"/>
    <lineage>
        <taxon>Eukaryota</taxon>
        <taxon>Fungi</taxon>
        <taxon>Dikarya</taxon>
        <taxon>Ascomycota</taxon>
        <taxon>Pezizomycotina</taxon>
        <taxon>Sordariomycetes</taxon>
        <taxon>Hypocreomycetidae</taxon>
        <taxon>Glomerellales</taxon>
        <taxon>Glomerellaceae</taxon>
        <taxon>Colletotrichum</taxon>
        <taxon>Colletotrichum destructivum species complex</taxon>
    </lineage>
</organism>
<dbReference type="HOGENOM" id="CLU_2072977_0_0_1"/>
<evidence type="ECO:0000313" key="2">
    <source>
        <dbReference type="EMBL" id="CCF41964.1"/>
    </source>
</evidence>
<evidence type="ECO:0008006" key="4">
    <source>
        <dbReference type="Google" id="ProtNLM"/>
    </source>
</evidence>
<feature type="chain" id="PRO_5003556715" description="Secreted protein" evidence="1">
    <location>
        <begin position="18"/>
        <end position="118"/>
    </location>
</feature>
<protein>
    <recommendedName>
        <fullName evidence="4">Secreted protein</fullName>
    </recommendedName>
</protein>
<feature type="signal peptide" evidence="1">
    <location>
        <begin position="1"/>
        <end position="17"/>
    </location>
</feature>
<evidence type="ECO:0000313" key="3">
    <source>
        <dbReference type="Proteomes" id="UP000007174"/>
    </source>
</evidence>
<dbReference type="STRING" id="759273.H1VP10"/>
<gene>
    <name evidence="2" type="ORF">CH063_12084</name>
</gene>